<dbReference type="Pfam" id="PF02719">
    <property type="entry name" value="Polysacc_synt_2"/>
    <property type="match status" value="1"/>
</dbReference>
<accession>A0A2M7M5E4</accession>
<evidence type="ECO:0000313" key="4">
    <source>
        <dbReference type="EMBL" id="PIX77910.1"/>
    </source>
</evidence>
<feature type="transmembrane region" description="Helical" evidence="2">
    <location>
        <begin position="7"/>
        <end position="28"/>
    </location>
</feature>
<comment type="caution">
    <text evidence="4">The sequence shown here is derived from an EMBL/GenBank/DDBJ whole genome shotgun (WGS) entry which is preliminary data.</text>
</comment>
<dbReference type="InterPro" id="IPR051203">
    <property type="entry name" value="Polysaccharide_Synthase-Rel"/>
</dbReference>
<sequence>MFRRKETIILLFADIILINAAIILSFWIRLPGFLSTDNFLAYQRIAIFFIAIKLIFYRFFGLYGGIWRYASINEVFSIFKAVTLASLATMGLIFFTQTSPFPRSVILLDWFFNLFFIGGLRFVPRLYKEFQKRGSYRLNQRLLIIGAGDAGEVIFREIRKHPELGYKVIGFIDDDLKKVGRKIHNLKVLGTRKDIGKIVSREDINEIIIAIPSASGKIVREIISYCERTKAKLKILPGMYKIIKGDITINEIREVRLEDLLGRKPVETNLEEISQYLSGKSVLITGAAGSIGSELSRQVIRFNPGKLLLLDNNENEIFFLQRELEKIEHSFPLAFLVNDIKEKEVLESIWREHNPDVVFHAAAHKHVPLMEENPVAAVRNNVLGTRNLMKTAQGKTERFILISSDKAVNPMNIMGATKRTTELMMQFFSNDKTKFCAVRFGNVLGSKGSVVPLFKRQIAEGGPVTVTHPEIKRYFMSVAESVSLIIQAGAISKGGEVFILDMGEPIKIVNLARDLIILSGLEPENDIPIKIIGLRPGEKLNEELLTTGEGIRATRHKKIFIARPDTINPEKLLKDISDLERLSLSGEKDLIIKRLQAMGVLNLKPPMDADKHR</sequence>
<gene>
    <name evidence="4" type="ORF">COZ37_00190</name>
</gene>
<reference evidence="5" key="1">
    <citation type="submission" date="2017-09" db="EMBL/GenBank/DDBJ databases">
        <title>Depth-based differentiation of microbial function through sediment-hosted aquifers and enrichment of novel symbionts in the deep terrestrial subsurface.</title>
        <authorList>
            <person name="Probst A.J."/>
            <person name="Ladd B."/>
            <person name="Jarett J.K."/>
            <person name="Geller-Mcgrath D.E."/>
            <person name="Sieber C.M.K."/>
            <person name="Emerson J.B."/>
            <person name="Anantharaman K."/>
            <person name="Thomas B.C."/>
            <person name="Malmstrom R."/>
            <person name="Stieglmeier M."/>
            <person name="Klingl A."/>
            <person name="Woyke T."/>
            <person name="Ryan C.M."/>
            <person name="Banfield J.F."/>
        </authorList>
    </citation>
    <scope>NUCLEOTIDE SEQUENCE [LARGE SCALE GENOMIC DNA]</scope>
</reference>
<dbReference type="AlphaFoldDB" id="A0A2M7M5E4"/>
<dbReference type="SUPFAM" id="SSF51735">
    <property type="entry name" value="NAD(P)-binding Rossmann-fold domains"/>
    <property type="match status" value="2"/>
</dbReference>
<dbReference type="EMBL" id="PFJK01000009">
    <property type="protein sequence ID" value="PIX77910.1"/>
    <property type="molecule type" value="Genomic_DNA"/>
</dbReference>
<feature type="transmembrane region" description="Helical" evidence="2">
    <location>
        <begin position="101"/>
        <end position="123"/>
    </location>
</feature>
<dbReference type="PANTHER" id="PTHR43318:SF1">
    <property type="entry name" value="POLYSACCHARIDE BIOSYNTHESIS PROTEIN EPSC-RELATED"/>
    <property type="match status" value="1"/>
</dbReference>
<evidence type="ECO:0000256" key="1">
    <source>
        <dbReference type="ARBA" id="ARBA00007430"/>
    </source>
</evidence>
<dbReference type="InterPro" id="IPR003869">
    <property type="entry name" value="Polysac_CapD-like"/>
</dbReference>
<dbReference type="Gene3D" id="3.40.50.720">
    <property type="entry name" value="NAD(P)-binding Rossmann-like Domain"/>
    <property type="match status" value="2"/>
</dbReference>
<feature type="transmembrane region" description="Helical" evidence="2">
    <location>
        <begin position="40"/>
        <end position="63"/>
    </location>
</feature>
<keyword evidence="2" id="KW-0812">Transmembrane</keyword>
<keyword evidence="2" id="KW-1133">Transmembrane helix</keyword>
<dbReference type="Pfam" id="PF13727">
    <property type="entry name" value="CoA_binding_3"/>
    <property type="match status" value="1"/>
</dbReference>
<feature type="domain" description="Polysaccharide biosynthesis protein CapD-like" evidence="3">
    <location>
        <begin position="282"/>
        <end position="563"/>
    </location>
</feature>
<dbReference type="Proteomes" id="UP000229703">
    <property type="component" value="Unassembled WGS sequence"/>
</dbReference>
<dbReference type="CDD" id="cd05237">
    <property type="entry name" value="UDP_invert_4-6DH_SDR_e"/>
    <property type="match status" value="1"/>
</dbReference>
<name>A0A2M7M5E4_9BACT</name>
<proteinExistence type="inferred from homology"/>
<protein>
    <recommendedName>
        <fullName evidence="3">Polysaccharide biosynthesis protein CapD-like domain-containing protein</fullName>
    </recommendedName>
</protein>
<keyword evidence="2" id="KW-0472">Membrane</keyword>
<organism evidence="4 5">
    <name type="scientific">bacterium (Candidatus Ratteibacteria) CG_4_10_14_3_um_filter_41_18</name>
    <dbReference type="NCBI Taxonomy" id="2014287"/>
    <lineage>
        <taxon>Bacteria</taxon>
        <taxon>Candidatus Ratteibacteria</taxon>
    </lineage>
</organism>
<feature type="transmembrane region" description="Helical" evidence="2">
    <location>
        <begin position="75"/>
        <end position="95"/>
    </location>
</feature>
<evidence type="ECO:0000256" key="2">
    <source>
        <dbReference type="SAM" id="Phobius"/>
    </source>
</evidence>
<dbReference type="InterPro" id="IPR036291">
    <property type="entry name" value="NAD(P)-bd_dom_sf"/>
</dbReference>
<comment type="similarity">
    <text evidence="1">Belongs to the polysaccharide synthase family.</text>
</comment>
<evidence type="ECO:0000313" key="5">
    <source>
        <dbReference type="Proteomes" id="UP000229703"/>
    </source>
</evidence>
<dbReference type="PANTHER" id="PTHR43318">
    <property type="entry name" value="UDP-N-ACETYLGLUCOSAMINE 4,6-DEHYDRATASE"/>
    <property type="match status" value="1"/>
</dbReference>
<evidence type="ECO:0000259" key="3">
    <source>
        <dbReference type="Pfam" id="PF02719"/>
    </source>
</evidence>